<dbReference type="SUPFAM" id="SSF46785">
    <property type="entry name" value="Winged helix' DNA-binding domain"/>
    <property type="match status" value="1"/>
</dbReference>
<dbReference type="CDD" id="cd00090">
    <property type="entry name" value="HTH_ARSR"/>
    <property type="match status" value="1"/>
</dbReference>
<evidence type="ECO:0000313" key="3">
    <source>
        <dbReference type="Proteomes" id="UP000030416"/>
    </source>
</evidence>
<dbReference type="InterPro" id="IPR036388">
    <property type="entry name" value="WH-like_DNA-bd_sf"/>
</dbReference>
<dbReference type="Pfam" id="PF12840">
    <property type="entry name" value="HTH_20"/>
    <property type="match status" value="1"/>
</dbReference>
<dbReference type="AlphaFoldDB" id="A0A0A3IUE6"/>
<dbReference type="InterPro" id="IPR036390">
    <property type="entry name" value="WH_DNA-bd_sf"/>
</dbReference>
<evidence type="ECO:0000256" key="1">
    <source>
        <dbReference type="ARBA" id="ARBA00023125"/>
    </source>
</evidence>
<dbReference type="STRING" id="1384049.CD29_10460"/>
<organism evidence="2 3">
    <name type="scientific">Ureibacillus manganicus DSM 26584</name>
    <dbReference type="NCBI Taxonomy" id="1384049"/>
    <lineage>
        <taxon>Bacteria</taxon>
        <taxon>Bacillati</taxon>
        <taxon>Bacillota</taxon>
        <taxon>Bacilli</taxon>
        <taxon>Bacillales</taxon>
        <taxon>Caryophanaceae</taxon>
        <taxon>Ureibacillus</taxon>
    </lineage>
</organism>
<dbReference type="InterPro" id="IPR011991">
    <property type="entry name" value="ArsR-like_HTH"/>
</dbReference>
<dbReference type="Gene3D" id="1.10.10.10">
    <property type="entry name" value="Winged helix-like DNA-binding domain superfamily/Winged helix DNA-binding domain"/>
    <property type="match status" value="1"/>
</dbReference>
<name>A0A0A3IUE6_9BACL</name>
<dbReference type="GO" id="GO:0003677">
    <property type="term" value="F:DNA binding"/>
    <property type="evidence" value="ECO:0007669"/>
    <property type="project" value="UniProtKB-KW"/>
</dbReference>
<reference evidence="2 3" key="1">
    <citation type="submission" date="2014-02" db="EMBL/GenBank/DDBJ databases">
        <title>Draft genome sequence of Lysinibacillus manganicus DSM 26584T.</title>
        <authorList>
            <person name="Zhang F."/>
            <person name="Wang G."/>
            <person name="Zhang L."/>
        </authorList>
    </citation>
    <scope>NUCLEOTIDE SEQUENCE [LARGE SCALE GENOMIC DNA]</scope>
    <source>
        <strain evidence="2 3">DSM 26584</strain>
    </source>
</reference>
<dbReference type="RefSeq" id="WP_036186152.1">
    <property type="nucleotide sequence ID" value="NZ_AVDA01000011.1"/>
</dbReference>
<keyword evidence="3" id="KW-1185">Reference proteome</keyword>
<proteinExistence type="predicted"/>
<keyword evidence="1" id="KW-0238">DNA-binding</keyword>
<sequence>MNNLKVMNILADETRYQIYQYVLRNQKPFTVQEIAEQFNIHPNVARLHLTKLCEIGIVQAEFVKSGKGGRPGRVYNATEQGINISFPKRDPEKLLSWTLSYISQIGDSAIESIKSISYEDGYNEMSSLLNKTKLKNSLTFEEKIDLLSEAANQVGYIPSIIEKDGVKQIILSIYNCPFMNQLHGNAHVICACHESFLKGQIDVLFPDSNIIQIDSMLNSCDSCKYKINIKVSHKY</sequence>
<dbReference type="OrthoDB" id="2729610at2"/>
<dbReference type="EMBL" id="JPVN01000011">
    <property type="protein sequence ID" value="KGR78462.1"/>
    <property type="molecule type" value="Genomic_DNA"/>
</dbReference>
<gene>
    <name evidence="2" type="ORF">CD29_10460</name>
</gene>
<dbReference type="eggNOG" id="COG2345">
    <property type="taxonomic scope" value="Bacteria"/>
</dbReference>
<protein>
    <submittedName>
        <fullName evidence="2">Transcriptional regulator</fullName>
    </submittedName>
</protein>
<accession>A0A0A3IUE6</accession>
<comment type="caution">
    <text evidence="2">The sequence shown here is derived from an EMBL/GenBank/DDBJ whole genome shotgun (WGS) entry which is preliminary data.</text>
</comment>
<dbReference type="Proteomes" id="UP000030416">
    <property type="component" value="Unassembled WGS sequence"/>
</dbReference>
<evidence type="ECO:0000313" key="2">
    <source>
        <dbReference type="EMBL" id="KGR78462.1"/>
    </source>
</evidence>